<evidence type="ECO:0000256" key="6">
    <source>
        <dbReference type="SAM" id="SignalP"/>
    </source>
</evidence>
<dbReference type="AlphaFoldDB" id="A0A2A7N388"/>
<dbReference type="Proteomes" id="UP000465302">
    <property type="component" value="Unassembled WGS sequence"/>
</dbReference>
<feature type="chain" id="PRO_5036036248" description="Lipoprotein LppE" evidence="6">
    <location>
        <begin position="27"/>
        <end position="139"/>
    </location>
</feature>
<sequence>MKRRFSAVAALVVAVGLAGCSSPPSALGTSDARVLINGKATNALQPVTCTQTGTNWTIETLEEEPGFTATIRLGDTLTPESVTIRNMGNFTGTFWADNLGKAQARVSEGGFNVSGEAQGSFADKPNQTTTASFDISADC</sequence>
<evidence type="ECO:0000313" key="8">
    <source>
        <dbReference type="EMBL" id="PEG38217.1"/>
    </source>
</evidence>
<dbReference type="EMBL" id="BLKS01000001">
    <property type="protein sequence ID" value="GFG49317.1"/>
    <property type="molecule type" value="Genomic_DNA"/>
</dbReference>
<keyword evidence="5" id="KW-0449">Lipoprotein</keyword>
<dbReference type="RefSeq" id="WP_097940618.1">
    <property type="nucleotide sequence ID" value="NZ_BLKS01000001.1"/>
</dbReference>
<dbReference type="Pfam" id="PF05481">
    <property type="entry name" value="Myco_19_kDa"/>
    <property type="match status" value="1"/>
</dbReference>
<protein>
    <recommendedName>
        <fullName evidence="11">Lipoprotein LppE</fullName>
    </recommendedName>
</protein>
<evidence type="ECO:0000256" key="5">
    <source>
        <dbReference type="ARBA" id="ARBA00023288"/>
    </source>
</evidence>
<dbReference type="Proteomes" id="UP000220914">
    <property type="component" value="Unassembled WGS sequence"/>
</dbReference>
<proteinExistence type="predicted"/>
<evidence type="ECO:0000256" key="3">
    <source>
        <dbReference type="ARBA" id="ARBA00023136"/>
    </source>
</evidence>
<evidence type="ECO:0000313" key="10">
    <source>
        <dbReference type="Proteomes" id="UP000465302"/>
    </source>
</evidence>
<dbReference type="GO" id="GO:0016020">
    <property type="term" value="C:membrane"/>
    <property type="evidence" value="ECO:0007669"/>
    <property type="project" value="InterPro"/>
</dbReference>
<evidence type="ECO:0000313" key="9">
    <source>
        <dbReference type="Proteomes" id="UP000220914"/>
    </source>
</evidence>
<keyword evidence="1" id="KW-1003">Cell membrane</keyword>
<evidence type="ECO:0000313" key="7">
    <source>
        <dbReference type="EMBL" id="GFG49317.1"/>
    </source>
</evidence>
<feature type="signal peptide" evidence="6">
    <location>
        <begin position="1"/>
        <end position="26"/>
    </location>
</feature>
<keyword evidence="2 6" id="KW-0732">Signal</keyword>
<gene>
    <name evidence="8" type="ORF">CQY20_13605</name>
    <name evidence="7" type="ORF">MAGR_07580</name>
</gene>
<name>A0A2A7N388_MYCAG</name>
<organism evidence="8 9">
    <name type="scientific">Mycolicibacterium agri</name>
    <name type="common">Mycobacterium agri</name>
    <dbReference type="NCBI Taxonomy" id="36811"/>
    <lineage>
        <taxon>Bacteria</taxon>
        <taxon>Bacillati</taxon>
        <taxon>Actinomycetota</taxon>
        <taxon>Actinomycetes</taxon>
        <taxon>Mycobacteriales</taxon>
        <taxon>Mycobacteriaceae</taxon>
        <taxon>Mycolicibacterium</taxon>
    </lineage>
</organism>
<evidence type="ECO:0008006" key="11">
    <source>
        <dbReference type="Google" id="ProtNLM"/>
    </source>
</evidence>
<accession>A0A2A7N388</accession>
<keyword evidence="4" id="KW-0564">Palmitate</keyword>
<reference evidence="7" key="3">
    <citation type="submission" date="2020-02" db="EMBL/GenBank/DDBJ databases">
        <authorList>
            <person name="Matsumoto Y."/>
            <person name="Motooka D."/>
            <person name="Nakamura S."/>
        </authorList>
    </citation>
    <scope>NUCLEOTIDE SEQUENCE</scope>
    <source>
        <strain evidence="7">JCM 6377</strain>
    </source>
</reference>
<keyword evidence="9" id="KW-1185">Reference proteome</keyword>
<reference evidence="7 10" key="2">
    <citation type="journal article" date="2019" name="Emerg. Microbes Infect.">
        <title>Comprehensive subspecies identification of 175 nontuberculous mycobacteria species based on 7547 genomic profiles.</title>
        <authorList>
            <person name="Matsumoto Y."/>
            <person name="Kinjo T."/>
            <person name="Motooka D."/>
            <person name="Nabeya D."/>
            <person name="Jung N."/>
            <person name="Uechi K."/>
            <person name="Horii T."/>
            <person name="Iida T."/>
            <person name="Fujita J."/>
            <person name="Nakamura S."/>
        </authorList>
    </citation>
    <scope>NUCLEOTIDE SEQUENCE [LARGE SCALE GENOMIC DNA]</scope>
    <source>
        <strain evidence="7 10">JCM 6377</strain>
    </source>
</reference>
<evidence type="ECO:0000256" key="1">
    <source>
        <dbReference type="ARBA" id="ARBA00022475"/>
    </source>
</evidence>
<evidence type="ECO:0000256" key="2">
    <source>
        <dbReference type="ARBA" id="ARBA00022729"/>
    </source>
</evidence>
<dbReference type="OrthoDB" id="4625500at2"/>
<dbReference type="EMBL" id="PDCP01000021">
    <property type="protein sequence ID" value="PEG38217.1"/>
    <property type="molecule type" value="Genomic_DNA"/>
</dbReference>
<dbReference type="InterPro" id="IPR008691">
    <property type="entry name" value="LpqH"/>
</dbReference>
<comment type="caution">
    <text evidence="8">The sequence shown here is derived from an EMBL/GenBank/DDBJ whole genome shotgun (WGS) entry which is preliminary data.</text>
</comment>
<dbReference type="PROSITE" id="PS51257">
    <property type="entry name" value="PROKAR_LIPOPROTEIN"/>
    <property type="match status" value="1"/>
</dbReference>
<reference evidence="8 9" key="1">
    <citation type="submission" date="2017-10" db="EMBL/GenBank/DDBJ databases">
        <title>The new phylogeny of genus Mycobacterium.</title>
        <authorList>
            <person name="Tortoli E."/>
            <person name="Trovato A."/>
            <person name="Cirillo D.M."/>
        </authorList>
    </citation>
    <scope>NUCLEOTIDE SEQUENCE [LARGE SCALE GENOMIC DNA]</scope>
    <source>
        <strain evidence="8 9">CCUG37673</strain>
    </source>
</reference>
<evidence type="ECO:0000256" key="4">
    <source>
        <dbReference type="ARBA" id="ARBA00023139"/>
    </source>
</evidence>
<keyword evidence="3" id="KW-0472">Membrane</keyword>